<dbReference type="GO" id="GO:0016887">
    <property type="term" value="F:ATP hydrolysis activity"/>
    <property type="evidence" value="ECO:0007669"/>
    <property type="project" value="InterPro"/>
</dbReference>
<dbReference type="SMART" id="SM00382">
    <property type="entry name" value="AAA"/>
    <property type="match status" value="3"/>
</dbReference>
<dbReference type="GO" id="GO:0090374">
    <property type="term" value="P:oligopeptide export from mitochondrion"/>
    <property type="evidence" value="ECO:0007669"/>
    <property type="project" value="TreeGrafter"/>
</dbReference>
<dbReference type="PROSITE" id="PS50893">
    <property type="entry name" value="ABC_TRANSPORTER_2"/>
    <property type="match status" value="3"/>
</dbReference>
<feature type="transmembrane region" description="Helical" evidence="12">
    <location>
        <begin position="37"/>
        <end position="61"/>
    </location>
</feature>
<reference evidence="16" key="1">
    <citation type="journal article" date="2015" name="Proc. Natl. Acad. Sci. U.S.A.">
        <title>Genome sequencing of adzuki bean (Vigna angularis) provides insight into high starch and low fat accumulation and domestication.</title>
        <authorList>
            <person name="Yang K."/>
            <person name="Tian Z."/>
            <person name="Chen C."/>
            <person name="Luo L."/>
            <person name="Zhao B."/>
            <person name="Wang Z."/>
            <person name="Yu L."/>
            <person name="Li Y."/>
            <person name="Sun Y."/>
            <person name="Li W."/>
            <person name="Chen Y."/>
            <person name="Li Y."/>
            <person name="Zhang Y."/>
            <person name="Ai D."/>
            <person name="Zhao J."/>
            <person name="Shang C."/>
            <person name="Ma Y."/>
            <person name="Wu B."/>
            <person name="Wang M."/>
            <person name="Gao L."/>
            <person name="Sun D."/>
            <person name="Zhang P."/>
            <person name="Guo F."/>
            <person name="Wang W."/>
            <person name="Li Y."/>
            <person name="Wang J."/>
            <person name="Varshney R.K."/>
            <person name="Wang J."/>
            <person name="Ling H.Q."/>
            <person name="Wan P."/>
        </authorList>
    </citation>
    <scope>NUCLEOTIDE SEQUENCE</scope>
    <source>
        <strain evidence="16">cv. Jingnong 6</strain>
    </source>
</reference>
<dbReference type="GO" id="GO:0010329">
    <property type="term" value="F:auxin efflux transmembrane transporter activity"/>
    <property type="evidence" value="ECO:0007669"/>
    <property type="project" value="UniProtKB-ARBA"/>
</dbReference>
<feature type="domain" description="ABC transmembrane type-1" evidence="14">
    <location>
        <begin position="1596"/>
        <end position="1882"/>
    </location>
</feature>
<dbReference type="OMA" id="IIMERDE"/>
<feature type="domain" description="ABC transmembrane type-1" evidence="14">
    <location>
        <begin position="850"/>
        <end position="1136"/>
    </location>
</feature>
<feature type="domain" description="ABC transporter" evidence="13">
    <location>
        <begin position="1171"/>
        <end position="1408"/>
    </location>
</feature>
<feature type="transmembrane region" description="Helical" evidence="12">
    <location>
        <begin position="1725"/>
        <end position="1752"/>
    </location>
</feature>
<dbReference type="Gene3D" id="3.40.50.300">
    <property type="entry name" value="P-loop containing nucleotide triphosphate hydrolases"/>
    <property type="match status" value="4"/>
</dbReference>
<dbReference type="CDD" id="cd03249">
    <property type="entry name" value="ABC_MTABC3_MDL1_MDL2"/>
    <property type="match status" value="3"/>
</dbReference>
<feature type="transmembrane region" description="Helical" evidence="12">
    <location>
        <begin position="1111"/>
        <end position="1130"/>
    </location>
</feature>
<evidence type="ECO:0000313" key="15">
    <source>
        <dbReference type="EMBL" id="KOM58180.1"/>
    </source>
</evidence>
<dbReference type="CDD" id="cd18578">
    <property type="entry name" value="ABC_6TM_Pgp_ABCB1_D2_like"/>
    <property type="match status" value="2"/>
</dbReference>
<feature type="transmembrane region" description="Helical" evidence="12">
    <location>
        <begin position="848"/>
        <end position="878"/>
    </location>
</feature>
<gene>
    <name evidence="15" type="ORF">LR48_Vigan11g121400</name>
</gene>
<dbReference type="GO" id="GO:0005886">
    <property type="term" value="C:plasma membrane"/>
    <property type="evidence" value="ECO:0007669"/>
    <property type="project" value="UniProtKB-SubCell"/>
</dbReference>
<feature type="transmembrane region" description="Helical" evidence="12">
    <location>
        <begin position="1813"/>
        <end position="1837"/>
    </location>
</feature>
<evidence type="ECO:0000256" key="12">
    <source>
        <dbReference type="SAM" id="Phobius"/>
    </source>
</evidence>
<keyword evidence="3" id="KW-0813">Transport</keyword>
<dbReference type="SUPFAM" id="SSF90123">
    <property type="entry name" value="ABC transporter transmembrane region"/>
    <property type="match status" value="4"/>
</dbReference>
<evidence type="ECO:0000256" key="7">
    <source>
        <dbReference type="ARBA" id="ARBA00022840"/>
    </source>
</evidence>
<dbReference type="GO" id="GO:0010328">
    <property type="term" value="F:auxin influx transmembrane transporter activity"/>
    <property type="evidence" value="ECO:0007669"/>
    <property type="project" value="UniProtKB-ARBA"/>
</dbReference>
<proteinExistence type="inferred from homology"/>
<dbReference type="NCBIfam" id="NF010167">
    <property type="entry name" value="PRK13648.1"/>
    <property type="match status" value="4"/>
</dbReference>
<dbReference type="PROSITE" id="PS50929">
    <property type="entry name" value="ABC_TM1F"/>
    <property type="match status" value="3"/>
</dbReference>
<comment type="subcellular location">
    <subcellularLocation>
        <location evidence="1">Cell membrane</location>
        <topology evidence="1">Multi-pass membrane protein</topology>
    </subcellularLocation>
</comment>
<evidence type="ECO:0000256" key="6">
    <source>
        <dbReference type="ARBA" id="ARBA00022741"/>
    </source>
</evidence>
<dbReference type="SUPFAM" id="SSF52540">
    <property type="entry name" value="P-loop containing nucleoside triphosphate hydrolases"/>
    <property type="match status" value="4"/>
</dbReference>
<dbReference type="InterPro" id="IPR039421">
    <property type="entry name" value="Type_1_exporter"/>
</dbReference>
<dbReference type="PROSITE" id="PS00211">
    <property type="entry name" value="ABC_TRANSPORTER_1"/>
    <property type="match status" value="3"/>
</dbReference>
<keyword evidence="6" id="KW-0547">Nucleotide-binding</keyword>
<evidence type="ECO:0000256" key="9">
    <source>
        <dbReference type="ARBA" id="ARBA00023136"/>
    </source>
</evidence>
<feature type="compositionally biased region" description="Low complexity" evidence="11">
    <location>
        <begin position="1538"/>
        <end position="1556"/>
    </location>
</feature>
<evidence type="ECO:0000256" key="8">
    <source>
        <dbReference type="ARBA" id="ARBA00022989"/>
    </source>
</evidence>
<dbReference type="InterPro" id="IPR003439">
    <property type="entry name" value="ABC_transporter-like_ATP-bd"/>
</dbReference>
<feature type="transmembrane region" description="Helical" evidence="12">
    <location>
        <begin position="890"/>
        <end position="912"/>
    </location>
</feature>
<dbReference type="FunFam" id="3.40.50.300:FF:000066">
    <property type="entry name" value="ABC transporter B family member 1"/>
    <property type="match status" value="3"/>
</dbReference>
<keyword evidence="5" id="KW-0677">Repeat</keyword>
<feature type="region of interest" description="Disordered" evidence="11">
    <location>
        <begin position="1538"/>
        <end position="1565"/>
    </location>
</feature>
<feature type="region of interest" description="Disordered" evidence="11">
    <location>
        <begin position="92"/>
        <end position="112"/>
    </location>
</feature>
<evidence type="ECO:0000259" key="14">
    <source>
        <dbReference type="PROSITE" id="PS50929"/>
    </source>
</evidence>
<name>A0A0L9VSX8_PHAAN</name>
<keyword evidence="10" id="KW-0325">Glycoprotein</keyword>
<organism evidence="15 16">
    <name type="scientific">Phaseolus angularis</name>
    <name type="common">Azuki bean</name>
    <name type="synonym">Vigna angularis</name>
    <dbReference type="NCBI Taxonomy" id="3914"/>
    <lineage>
        <taxon>Eukaryota</taxon>
        <taxon>Viridiplantae</taxon>
        <taxon>Streptophyta</taxon>
        <taxon>Embryophyta</taxon>
        <taxon>Tracheophyta</taxon>
        <taxon>Spermatophyta</taxon>
        <taxon>Magnoliopsida</taxon>
        <taxon>eudicotyledons</taxon>
        <taxon>Gunneridae</taxon>
        <taxon>Pentapetalae</taxon>
        <taxon>rosids</taxon>
        <taxon>fabids</taxon>
        <taxon>Fabales</taxon>
        <taxon>Fabaceae</taxon>
        <taxon>Papilionoideae</taxon>
        <taxon>50 kb inversion clade</taxon>
        <taxon>NPAAA clade</taxon>
        <taxon>indigoferoid/millettioid clade</taxon>
        <taxon>Phaseoleae</taxon>
        <taxon>Vigna</taxon>
    </lineage>
</organism>
<dbReference type="Gene3D" id="1.20.1560.10">
    <property type="entry name" value="ABC transporter type 1, transmembrane domain"/>
    <property type="match status" value="4"/>
</dbReference>
<feature type="transmembrane region" description="Helical" evidence="12">
    <location>
        <begin position="181"/>
        <end position="201"/>
    </location>
</feature>
<feature type="transmembrane region" description="Helical" evidence="12">
    <location>
        <begin position="1067"/>
        <end position="1091"/>
    </location>
</feature>
<dbReference type="Pfam" id="PF00664">
    <property type="entry name" value="ABC_membrane"/>
    <property type="match status" value="4"/>
</dbReference>
<dbReference type="InterPro" id="IPR027417">
    <property type="entry name" value="P-loop_NTPase"/>
</dbReference>
<dbReference type="InterPro" id="IPR011527">
    <property type="entry name" value="ABC1_TM_dom"/>
</dbReference>
<dbReference type="PANTHER" id="PTHR43394">
    <property type="entry name" value="ATP-DEPENDENT PERMEASE MDL1, MITOCHONDRIAL"/>
    <property type="match status" value="1"/>
</dbReference>
<dbReference type="Proteomes" id="UP000053144">
    <property type="component" value="Chromosome 11"/>
</dbReference>
<feature type="transmembrane region" description="Helical" evidence="12">
    <location>
        <begin position="979"/>
        <end position="1006"/>
    </location>
</feature>
<comment type="similarity">
    <text evidence="2">Belongs to the ABC transporter superfamily. ABCB family. Multidrug resistance exporter (TC 3.A.1.201) subfamily.</text>
</comment>
<dbReference type="InterPro" id="IPR036640">
    <property type="entry name" value="ABC1_TM_sf"/>
</dbReference>
<feature type="domain" description="ABC transmembrane type-1" evidence="14">
    <location>
        <begin position="134"/>
        <end position="503"/>
    </location>
</feature>
<evidence type="ECO:0000256" key="11">
    <source>
        <dbReference type="SAM" id="MobiDB-lite"/>
    </source>
</evidence>
<feature type="domain" description="ABC transporter" evidence="13">
    <location>
        <begin position="538"/>
        <end position="774"/>
    </location>
</feature>
<evidence type="ECO:0000259" key="13">
    <source>
        <dbReference type="PROSITE" id="PS50893"/>
    </source>
</evidence>
<evidence type="ECO:0000256" key="3">
    <source>
        <dbReference type="ARBA" id="ARBA00022448"/>
    </source>
</evidence>
<keyword evidence="8 12" id="KW-1133">Transmembrane helix</keyword>
<feature type="transmembrane region" description="Helical" evidence="12">
    <location>
        <begin position="1857"/>
        <end position="1876"/>
    </location>
</feature>
<dbReference type="CDD" id="cd18577">
    <property type="entry name" value="ABC_6TM_Pgp_ABCB1_D1_like"/>
    <property type="match status" value="1"/>
</dbReference>
<evidence type="ECO:0000313" key="16">
    <source>
        <dbReference type="Proteomes" id="UP000053144"/>
    </source>
</evidence>
<feature type="transmembrane region" description="Helical" evidence="12">
    <location>
        <begin position="1636"/>
        <end position="1659"/>
    </location>
</feature>
<dbReference type="GO" id="GO:0005743">
    <property type="term" value="C:mitochondrial inner membrane"/>
    <property type="evidence" value="ECO:0007669"/>
    <property type="project" value="TreeGrafter"/>
</dbReference>
<keyword evidence="4 12" id="KW-0812">Transmembrane</keyword>
<sequence length="2165" mass="235029">MDGKGSSAEREEQRKQKGKAETVPFRKLFAFADCADIMLMAVGSIGAIGNGLGFPLMTLLFGEIIHSFGSNQNSSGIVEKVSQFLCNWNSDPDMDGKGSSAEREEQRKQKGKAETVPFRKLFAFADCADIMLMAVGSIGAIGNGLGFPLMTLLFGEIIHSFGSNQNSSGIVEKVSQVSLKFVYLAVGSGVAAFLQVTCWMVTGERQAARIRELYLKTILRQDIAFFDKATNTGEVIGRISGDTVLIQEAMGEKNCEMSPEAATASGCVLGGRHCIRSALWWRFPPPQDRSTTWACYLLLLSEEEEGGGGNETVKGLRTHSRTEYNRQNRIRCKQFLVSTRTGYTISGIEYTIGNRILHLQNFFTLWNRILLQGAAMAIMQGRMASRGQVAYAKAAHIVQQTIASIRTVASFTGEKQAVSDYRKFLVEAYVTGVHEGSVAGVALGTVMLLVFSGYALAVWFGAKMIIENGKKYNGGTVLNVIASLLTASMSLGEASPIMSAFAAGQAAAYKMFETITRTPEIDAYDPNGKILEDIEGEIELRDVCFSYPARPEELVLNRFSLDIPSGTSAALVGQSGSGKSTVISLIERFYDPQEGQVLIDGINLKEFQLRWMRGKIGLVNQEPVLFASSIKDNIAYGKEGATIEEIRSASELANAAKFIDKLPQGLNTMVGEQGTQLSGGQKQRIAIARAILKDPRILLLDEATSALDAESERTVQEALDRVMVNRTTVVVAHRLSTVRNADTIVVIHKGKVVEKGTHSELVKDLEGAYSQLIRLQEVNKESEETTSFHSKSELSTESSALLTKKISTWRSISVSVPDTESDDALLETQEQVVSLRRLASLNKPEVPVLLIGCLAAIANGVILPIFGVLISTAVKIFYEPVDEMKKDSKFWALMFVVLGLASFLVIPARAYFFSVAGCKLIQRIRVICFEKVVNMEVGWFDEPSNSSGAISARLSAIATSVRTLVGDALGLLVQNLTCALAGLIIAFIACWQLALIILVLIPLIGANGYVQTKFMKGFSKDAKMMYEEASQVAKDAVGNIRTVASFCAEDKVMELYRKKCEDPMKTGIWQGLISGLGFGVSFFLLFCVYATSFYAGARLVAAGETSFSNVFRVFFALTMAAIGVSQFSTISPDSGKAKSATAAIFGIIDKKSEIDPSDETGITLDIVEGEIELHQVSFNYPSRPKIQIFRDLNLVIHSGKTVALVGESGCGKSTVISLLQRFYVPNSGEIRLDGVPIEELQLKWFRQQMGLVSQEPVLFNDTIRGNIAYGKGGEASEAEIITAAEQANAHVFISALQQSYDTVVGERGTQLSGGQKQRIAIARALIKSPKILLLDEATSALDAESERVVQDALDKVIVNRTTVVVAHRLSAIKNADLIAVVKDGVIVEKGSHETLVKVKNGFYASLVQLHSNARAILKDPRILLLDEATSALDAESERTVQEALDRVMVNRTTVVVAHRLSTVRNADTIVVIHKGKVVEKGTHSELVKDLEGAYSQLIRLQEVNKESEETTSFHSKSELSTESSALLTKKISTWRSISRGSSLGSSSRHSFSLSGLPKGVSVPDTESDDALLETQEQVVSLRRLASLNKPEVPVLLIGCLAAIANGVILPIFGVLISTAVKIFYEPVDEMKKDSKFWALMFVVLGLASFLVIPARAYFFSVAGCKLIQRIRVICFEKVVNMEVGWFDEPSNSSGAISARLSAIATSVRTLVGDALGLLVQNLTCALAGLIIAFIACWQLALIILVLIPLIGANGYVQTKFMKGFSKDAKMMYEEASQVAKDAVGNIRTVASFCAEDKVMELYRKKCEDPMKTGIWQGLISGLGFGVSFFLLFCVYATSFYAGARLVAAGETSFSNVFRVFFALTMAAIGVSQFSTISPDSGKAKSATAAIFGIIDKKSEIDPSDETGITLDIVEGEIELHQVSFNYPSRPKIQIFRDLNLVIHSGKTVALVGESGCGKSTVISLLQRFYVPNSGEIRLDGVPIEELQLKWFRQQMGLVSQEPVLFNDTIRGNIAYGKGGEASEAEIITAAEQANAHVFISALQQSYDTVVGERGTQLSGGQKQRIAIARALIKSPKILLLDEATSALDAESERVVQDALDKVIVNRTTVVVAHRLSAIKNADLIAVVKDGVIVEKGSHETLVKVKNGFYASLVQLHSNGSKTTVP</sequence>
<accession>A0A0L9VSX8</accession>
<keyword evidence="7" id="KW-0067">ATP-binding</keyword>
<protein>
    <submittedName>
        <fullName evidence="15">Uncharacterized protein</fullName>
    </submittedName>
</protein>
<feature type="transmembrane region" description="Helical" evidence="12">
    <location>
        <begin position="1592"/>
        <end position="1616"/>
    </location>
</feature>
<feature type="domain" description="ABC transporter" evidence="13">
    <location>
        <begin position="1917"/>
        <end position="2154"/>
    </location>
</feature>
<dbReference type="FunFam" id="1.20.1560.10:FF:000009">
    <property type="entry name" value="ABC transporter B family member 1"/>
    <property type="match status" value="2"/>
</dbReference>
<dbReference type="GO" id="GO:0005524">
    <property type="term" value="F:ATP binding"/>
    <property type="evidence" value="ECO:0007669"/>
    <property type="project" value="UniProtKB-KW"/>
</dbReference>
<feature type="compositionally biased region" description="Basic and acidic residues" evidence="11">
    <location>
        <begin position="94"/>
        <end position="112"/>
    </location>
</feature>
<keyword evidence="9 12" id="KW-0472">Membrane</keyword>
<dbReference type="GO" id="GO:0015421">
    <property type="term" value="F:ABC-type oligopeptide transporter activity"/>
    <property type="evidence" value="ECO:0007669"/>
    <property type="project" value="TreeGrafter"/>
</dbReference>
<evidence type="ECO:0000256" key="1">
    <source>
        <dbReference type="ARBA" id="ARBA00004651"/>
    </source>
</evidence>
<dbReference type="EMBL" id="CM003381">
    <property type="protein sequence ID" value="KOM58180.1"/>
    <property type="molecule type" value="Genomic_DNA"/>
</dbReference>
<evidence type="ECO:0000256" key="2">
    <source>
        <dbReference type="ARBA" id="ARBA00007577"/>
    </source>
</evidence>
<dbReference type="InterPro" id="IPR003593">
    <property type="entry name" value="AAA+_ATPase"/>
</dbReference>
<evidence type="ECO:0000256" key="4">
    <source>
        <dbReference type="ARBA" id="ARBA00022692"/>
    </source>
</evidence>
<dbReference type="InterPro" id="IPR017871">
    <property type="entry name" value="ABC_transporter-like_CS"/>
</dbReference>
<evidence type="ECO:0000256" key="5">
    <source>
        <dbReference type="ARBA" id="ARBA00022737"/>
    </source>
</evidence>
<dbReference type="Pfam" id="PF00005">
    <property type="entry name" value="ABC_tran"/>
    <property type="match status" value="3"/>
</dbReference>
<dbReference type="PANTHER" id="PTHR43394:SF18">
    <property type="entry name" value="ABC TRANSPORTER B FAMILY MEMBER 11-LIKE"/>
    <property type="match status" value="1"/>
</dbReference>
<evidence type="ECO:0000256" key="10">
    <source>
        <dbReference type="ARBA" id="ARBA00023180"/>
    </source>
</evidence>
<dbReference type="Gramene" id="KOM58180">
    <property type="protein sequence ID" value="KOM58180"/>
    <property type="gene ID" value="LR48_Vigan11g121400"/>
</dbReference>
<feature type="transmembrane region" description="Helical" evidence="12">
    <location>
        <begin position="438"/>
        <end position="460"/>
    </location>
</feature>